<evidence type="ECO:0000313" key="4">
    <source>
        <dbReference type="Proteomes" id="UP001370490"/>
    </source>
</evidence>
<dbReference type="GO" id="GO:0016579">
    <property type="term" value="P:protein deubiquitination"/>
    <property type="evidence" value="ECO:0007669"/>
    <property type="project" value="InterPro"/>
</dbReference>
<dbReference type="GO" id="GO:0005634">
    <property type="term" value="C:nucleus"/>
    <property type="evidence" value="ECO:0007669"/>
    <property type="project" value="TreeGrafter"/>
</dbReference>
<feature type="compositionally biased region" description="Basic and acidic residues" evidence="1">
    <location>
        <begin position="148"/>
        <end position="159"/>
    </location>
</feature>
<dbReference type="InterPro" id="IPR028889">
    <property type="entry name" value="USP"/>
</dbReference>
<feature type="compositionally biased region" description="Polar residues" evidence="1">
    <location>
        <begin position="171"/>
        <end position="187"/>
    </location>
</feature>
<dbReference type="GO" id="GO:0005829">
    <property type="term" value="C:cytosol"/>
    <property type="evidence" value="ECO:0007669"/>
    <property type="project" value="TreeGrafter"/>
</dbReference>
<dbReference type="InterPro" id="IPR050164">
    <property type="entry name" value="Peptidase_C19"/>
</dbReference>
<sequence length="515" mass="55879">MGHDSLRFAAAGDAPSCNDYVKAWKRLTVRLAPNILTIALKRFRGGRFGKLNKKITFPETLDLSPYMSESGVGREIYKLFAVVVHLDLLNAAYFGHYICYIKDFRGHWYRIDDEKVFHVELDEVLSQGAYMLLYRRFSARTSCLRPSKEDEKEVAEAAKEAQPASKPVEPFSNSGSIASENDPSPNDSGPEKCPSLVIDPEYKRDGPEDMDVDYPISTSSISKEVDGNGCHDFQGSTSAEHANGFISHHVSSSKQCFNKSSNVQVDLQSADFSVGDGSGSTSNHPTEAVSMVSSAENCMCLGKSVSGDGIACPAIPDDSSCLDDLDKLENGNVLPMPSCSRSSVGNIARGEASSSTKLKPLFSPGFLEKHPRNNSVKREVKSLVLTCESVSTCGATANDHGLGNPKLPRHEIKDEGISLMDCNCVVPSIHFVGELDNCPKKDGKIDIHKLYSTCNGEHSSETPGESPVDTGDKKFCDPNGVCYNGSSSSYSRGQQLSENTLFNSNATLLKLAKKV</sequence>
<name>A0AAN8Z7E9_9MAGN</name>
<dbReference type="Gene3D" id="3.90.70.10">
    <property type="entry name" value="Cysteine proteinases"/>
    <property type="match status" value="1"/>
</dbReference>
<feature type="domain" description="USP" evidence="2">
    <location>
        <begin position="1"/>
        <end position="137"/>
    </location>
</feature>
<evidence type="ECO:0000259" key="2">
    <source>
        <dbReference type="PROSITE" id="PS50235"/>
    </source>
</evidence>
<keyword evidence="3" id="KW-0378">Hydrolase</keyword>
<evidence type="ECO:0000256" key="1">
    <source>
        <dbReference type="SAM" id="MobiDB-lite"/>
    </source>
</evidence>
<dbReference type="PROSITE" id="PS50235">
    <property type="entry name" value="USP_3"/>
    <property type="match status" value="1"/>
</dbReference>
<gene>
    <name evidence="3" type="ORF">RJ641_006297</name>
</gene>
<dbReference type="PANTHER" id="PTHR24006:SF677">
    <property type="entry name" value="UBIQUITIN CARBOXYL-TERMINAL HYDROLASE 19"/>
    <property type="match status" value="1"/>
</dbReference>
<accession>A0AAN8Z7E9</accession>
<dbReference type="EMBL" id="JBAMMX010000014">
    <property type="protein sequence ID" value="KAK6927706.1"/>
    <property type="molecule type" value="Genomic_DNA"/>
</dbReference>
<dbReference type="InterPro" id="IPR038765">
    <property type="entry name" value="Papain-like_cys_pep_sf"/>
</dbReference>
<feature type="region of interest" description="Disordered" evidence="1">
    <location>
        <begin position="148"/>
        <end position="211"/>
    </location>
</feature>
<comment type="caution">
    <text evidence="3">The sequence shown here is derived from an EMBL/GenBank/DDBJ whole genome shotgun (WGS) entry which is preliminary data.</text>
</comment>
<dbReference type="SUPFAM" id="SSF54001">
    <property type="entry name" value="Cysteine proteinases"/>
    <property type="match status" value="1"/>
</dbReference>
<dbReference type="AlphaFoldDB" id="A0AAN8Z7E9"/>
<reference evidence="3 4" key="1">
    <citation type="submission" date="2023-12" db="EMBL/GenBank/DDBJ databases">
        <title>A high-quality genome assembly for Dillenia turbinata (Dilleniales).</title>
        <authorList>
            <person name="Chanderbali A."/>
        </authorList>
    </citation>
    <scope>NUCLEOTIDE SEQUENCE [LARGE SCALE GENOMIC DNA]</scope>
    <source>
        <strain evidence="3">LSX21</strain>
        <tissue evidence="3">Leaf</tissue>
    </source>
</reference>
<dbReference type="PANTHER" id="PTHR24006">
    <property type="entry name" value="UBIQUITIN CARBOXYL-TERMINAL HYDROLASE"/>
    <property type="match status" value="1"/>
</dbReference>
<proteinExistence type="predicted"/>
<dbReference type="Proteomes" id="UP001370490">
    <property type="component" value="Unassembled WGS sequence"/>
</dbReference>
<dbReference type="Pfam" id="PF00443">
    <property type="entry name" value="UCH"/>
    <property type="match status" value="1"/>
</dbReference>
<evidence type="ECO:0000313" key="3">
    <source>
        <dbReference type="EMBL" id="KAK6927706.1"/>
    </source>
</evidence>
<keyword evidence="4" id="KW-1185">Reference proteome</keyword>
<organism evidence="3 4">
    <name type="scientific">Dillenia turbinata</name>
    <dbReference type="NCBI Taxonomy" id="194707"/>
    <lineage>
        <taxon>Eukaryota</taxon>
        <taxon>Viridiplantae</taxon>
        <taxon>Streptophyta</taxon>
        <taxon>Embryophyta</taxon>
        <taxon>Tracheophyta</taxon>
        <taxon>Spermatophyta</taxon>
        <taxon>Magnoliopsida</taxon>
        <taxon>eudicotyledons</taxon>
        <taxon>Gunneridae</taxon>
        <taxon>Pentapetalae</taxon>
        <taxon>Dilleniales</taxon>
        <taxon>Dilleniaceae</taxon>
        <taxon>Dillenia</taxon>
    </lineage>
</organism>
<protein>
    <submittedName>
        <fullName evidence="3">Peptidase C19, ubiquitin carboxyl-terminal hydrolase</fullName>
    </submittedName>
</protein>
<dbReference type="InterPro" id="IPR001394">
    <property type="entry name" value="Peptidase_C19_UCH"/>
</dbReference>
<dbReference type="GO" id="GO:0004843">
    <property type="term" value="F:cysteine-type deubiquitinase activity"/>
    <property type="evidence" value="ECO:0007669"/>
    <property type="project" value="InterPro"/>
</dbReference>